<dbReference type="Gene3D" id="3.30.1510.10">
    <property type="entry name" value="Domain 2, N(10)-formyltetrahydrofolate synthetase"/>
    <property type="match status" value="1"/>
</dbReference>
<dbReference type="HAMAP" id="MF_01543">
    <property type="entry name" value="FTHFS"/>
    <property type="match status" value="1"/>
</dbReference>
<dbReference type="InterPro" id="IPR027417">
    <property type="entry name" value="P-loop_NTPase"/>
</dbReference>
<sequence length="554" mass="59609">MAFTDLSIASKATIHPILEIAEQAGISKEALELYGNFKAKINVDQLPPVQKLGQVVLVTAISPTPAGEGKSTVTVGLADAFKQLKESVAVALREPSLGPVMGVKGGATGGGFAQVLPMEDINLHFTGDIHAITSANNALAALIDNHLHQKNVLNIDPRRITWKRVLDINDRALRQVTIGLGGPGQGIPRQDGFDITVASEIMAVLCLATSLSDLKERLAQMVIGYTYDREPVTVRDLEAEGALTLLLKEAFKPNLVQTIEGTPAIIHGGPFANIAHGCNSLIATNTARRIADIVVTEAGFGADLGAEKFMHIKSRKGEFNPDAVVIVATVRALKMHGGVKKDQLTEANADAVKRGMVNLAKHVDTIQQFGIEPVVALNRFAGDSEEELATVLDWAKQQGVEIALTEVWEKGGQGGIALAKLVKKELQRPTNFRFLYKEEDSIEEKLRTIVQKVYGGADIQLSDLAQKQLVELKKFGWDSLPICMAKTQYSLSDQPKLLGRPEGFTITIREIMPKLGAGFLVCLTGDIMTMPGLPKNPAALNMDVTADGKAIGLF</sequence>
<dbReference type="EC" id="6.3.4.3" evidence="8"/>
<dbReference type="PROSITE" id="PS00722">
    <property type="entry name" value="FTHFS_2"/>
    <property type="match status" value="1"/>
</dbReference>
<dbReference type="PROSITE" id="PS00721">
    <property type="entry name" value="FTHFS_1"/>
    <property type="match status" value="1"/>
</dbReference>
<dbReference type="GO" id="GO:0005524">
    <property type="term" value="F:ATP binding"/>
    <property type="evidence" value="ECO:0007669"/>
    <property type="project" value="UniProtKB-UniRule"/>
</dbReference>
<dbReference type="Proteomes" id="UP000092687">
    <property type="component" value="Chromosome"/>
</dbReference>
<accession>A0A1C7DTE3</accession>
<evidence type="ECO:0000313" key="10">
    <source>
        <dbReference type="Proteomes" id="UP000092687"/>
    </source>
</evidence>
<dbReference type="AlphaFoldDB" id="A0A1C7DTE3"/>
<evidence type="ECO:0000256" key="5">
    <source>
        <dbReference type="ARBA" id="ARBA00022840"/>
    </source>
</evidence>
<evidence type="ECO:0000256" key="4">
    <source>
        <dbReference type="ARBA" id="ARBA00022741"/>
    </source>
</evidence>
<dbReference type="GO" id="GO:0035999">
    <property type="term" value="P:tetrahydrofolate interconversion"/>
    <property type="evidence" value="ECO:0007669"/>
    <property type="project" value="UniProtKB-UniRule"/>
</dbReference>
<dbReference type="Gene3D" id="3.40.50.300">
    <property type="entry name" value="P-loop containing nucleotide triphosphate hydrolases"/>
    <property type="match status" value="1"/>
</dbReference>
<evidence type="ECO:0000256" key="6">
    <source>
        <dbReference type="ARBA" id="ARBA00049033"/>
    </source>
</evidence>
<dbReference type="FunFam" id="3.10.410.10:FF:000001">
    <property type="entry name" value="Putative formate--tetrahydrofolate ligase"/>
    <property type="match status" value="1"/>
</dbReference>
<dbReference type="KEGG" id="phc:BBI08_14120"/>
<feature type="binding site" evidence="8">
    <location>
        <begin position="64"/>
        <end position="71"/>
    </location>
    <ligand>
        <name>ATP</name>
        <dbReference type="ChEBI" id="CHEBI:30616"/>
    </ligand>
</feature>
<keyword evidence="5 8" id="KW-0067">ATP-binding</keyword>
<comment type="pathway">
    <text evidence="1 8">One-carbon metabolism; tetrahydrofolate interconversion.</text>
</comment>
<evidence type="ECO:0000256" key="1">
    <source>
        <dbReference type="ARBA" id="ARBA00004777"/>
    </source>
</evidence>
<dbReference type="UniPathway" id="UPA00193"/>
<dbReference type="GO" id="GO:0004329">
    <property type="term" value="F:formate-tetrahydrofolate ligase activity"/>
    <property type="evidence" value="ECO:0007669"/>
    <property type="project" value="UniProtKB-UniRule"/>
</dbReference>
<name>A0A1C7DTE3_9BACL</name>
<comment type="catalytic activity">
    <reaction evidence="6 8">
        <text>(6S)-5,6,7,8-tetrahydrofolate + formate + ATP = (6R)-10-formyltetrahydrofolate + ADP + phosphate</text>
        <dbReference type="Rhea" id="RHEA:20221"/>
        <dbReference type="ChEBI" id="CHEBI:15740"/>
        <dbReference type="ChEBI" id="CHEBI:30616"/>
        <dbReference type="ChEBI" id="CHEBI:43474"/>
        <dbReference type="ChEBI" id="CHEBI:57453"/>
        <dbReference type="ChEBI" id="CHEBI:195366"/>
        <dbReference type="ChEBI" id="CHEBI:456216"/>
        <dbReference type="EC" id="6.3.4.3"/>
    </reaction>
</comment>
<evidence type="ECO:0000256" key="8">
    <source>
        <dbReference type="HAMAP-Rule" id="MF_01543"/>
    </source>
</evidence>
<dbReference type="STRING" id="1215089.BBI08_14120"/>
<evidence type="ECO:0000256" key="7">
    <source>
        <dbReference type="ARBA" id="ARBA00061363"/>
    </source>
</evidence>
<keyword evidence="10" id="KW-1185">Reference proteome</keyword>
<keyword evidence="4 8" id="KW-0547">Nucleotide-binding</keyword>
<dbReference type="InterPro" id="IPR000559">
    <property type="entry name" value="Formate_THF_ligase"/>
</dbReference>
<gene>
    <name evidence="8" type="primary">fhs</name>
    <name evidence="9" type="ORF">BBI08_14120</name>
</gene>
<dbReference type="FunFam" id="3.30.1510.10:FF:000001">
    <property type="entry name" value="Formate--tetrahydrofolate ligase"/>
    <property type="match status" value="1"/>
</dbReference>
<evidence type="ECO:0000256" key="3">
    <source>
        <dbReference type="ARBA" id="ARBA00022598"/>
    </source>
</evidence>
<dbReference type="SUPFAM" id="SSF52540">
    <property type="entry name" value="P-loop containing nucleoside triphosphate hydrolases"/>
    <property type="match status" value="1"/>
</dbReference>
<keyword evidence="2 8" id="KW-0554">One-carbon metabolism</keyword>
<comment type="similarity">
    <text evidence="7 8">Belongs to the formate--tetrahydrofolate ligase family.</text>
</comment>
<evidence type="ECO:0000313" key="9">
    <source>
        <dbReference type="EMBL" id="ANU14920.1"/>
    </source>
</evidence>
<evidence type="ECO:0000256" key="2">
    <source>
        <dbReference type="ARBA" id="ARBA00022563"/>
    </source>
</evidence>
<dbReference type="Gene3D" id="3.10.410.10">
    <property type="entry name" value="Formyltetrahydrofolate synthetase, domain 3"/>
    <property type="match status" value="1"/>
</dbReference>
<dbReference type="RefSeq" id="WP_008498609.1">
    <property type="nucleotide sequence ID" value="NZ_CP016537.2"/>
</dbReference>
<dbReference type="CDD" id="cd00477">
    <property type="entry name" value="FTHFS"/>
    <property type="match status" value="1"/>
</dbReference>
<organism evidence="9 10">
    <name type="scientific">Planococcus halocryophilus</name>
    <dbReference type="NCBI Taxonomy" id="1215089"/>
    <lineage>
        <taxon>Bacteria</taxon>
        <taxon>Bacillati</taxon>
        <taxon>Bacillota</taxon>
        <taxon>Bacilli</taxon>
        <taxon>Bacillales</taxon>
        <taxon>Caryophanaceae</taxon>
        <taxon>Planococcus</taxon>
    </lineage>
</organism>
<dbReference type="NCBIfam" id="NF010030">
    <property type="entry name" value="PRK13505.1"/>
    <property type="match status" value="1"/>
</dbReference>
<keyword evidence="3 8" id="KW-0436">Ligase</keyword>
<proteinExistence type="inferred from homology"/>
<reference evidence="9" key="1">
    <citation type="submission" date="2016-10" db="EMBL/GenBank/DDBJ databases">
        <authorList>
            <person name="de Groot N.N."/>
        </authorList>
    </citation>
    <scope>NUCLEOTIDE SEQUENCE</scope>
    <source>
        <strain evidence="9">DSM 24743</strain>
    </source>
</reference>
<dbReference type="EMBL" id="CP016537">
    <property type="protein sequence ID" value="ANU14920.1"/>
    <property type="molecule type" value="Genomic_DNA"/>
</dbReference>
<dbReference type="OrthoDB" id="9761733at2"/>
<dbReference type="InterPro" id="IPR020628">
    <property type="entry name" value="Formate_THF_ligase_CS"/>
</dbReference>
<protein>
    <recommendedName>
        <fullName evidence="8">Formate--tetrahydrofolate ligase</fullName>
        <ecNumber evidence="8">6.3.4.3</ecNumber>
    </recommendedName>
    <alternativeName>
        <fullName evidence="8">Formyltetrahydrofolate synthetase</fullName>
        <shortName evidence="8">FHS</shortName>
        <shortName evidence="8">FTHFS</shortName>
    </alternativeName>
</protein>
<dbReference type="Pfam" id="PF01268">
    <property type="entry name" value="FTHFS"/>
    <property type="match status" value="1"/>
</dbReference>